<feature type="compositionally biased region" description="Pro residues" evidence="3">
    <location>
        <begin position="754"/>
        <end position="769"/>
    </location>
</feature>
<feature type="compositionally biased region" description="Polar residues" evidence="3">
    <location>
        <begin position="600"/>
        <end position="615"/>
    </location>
</feature>
<feature type="compositionally biased region" description="Basic and acidic residues" evidence="3">
    <location>
        <begin position="91"/>
        <end position="111"/>
    </location>
</feature>
<feature type="compositionally biased region" description="Low complexity" evidence="3">
    <location>
        <begin position="76"/>
        <end position="90"/>
    </location>
</feature>
<dbReference type="OrthoDB" id="3120515at2759"/>
<dbReference type="SMART" id="SM00343">
    <property type="entry name" value="ZnF_C2HC"/>
    <property type="match status" value="1"/>
</dbReference>
<keyword evidence="6" id="KW-1185">Reference proteome</keyword>
<keyword evidence="2" id="KW-0863">Zinc-finger</keyword>
<protein>
    <recommendedName>
        <fullName evidence="4">CCHC-type domain-containing protein</fullName>
    </recommendedName>
</protein>
<evidence type="ECO:0000313" key="6">
    <source>
        <dbReference type="Proteomes" id="UP000541558"/>
    </source>
</evidence>
<keyword evidence="1" id="KW-0507">mRNA processing</keyword>
<dbReference type="InterPro" id="IPR036875">
    <property type="entry name" value="Znf_CCHC_sf"/>
</dbReference>
<dbReference type="Pfam" id="PF00098">
    <property type="entry name" value="zf-CCHC"/>
    <property type="match status" value="1"/>
</dbReference>
<name>A0A8H5CF01_9AGAR</name>
<dbReference type="GO" id="GO:0006397">
    <property type="term" value="P:mRNA processing"/>
    <property type="evidence" value="ECO:0007669"/>
    <property type="project" value="UniProtKB-KW"/>
</dbReference>
<feature type="compositionally biased region" description="Low complexity" evidence="3">
    <location>
        <begin position="142"/>
        <end position="167"/>
    </location>
</feature>
<evidence type="ECO:0000256" key="1">
    <source>
        <dbReference type="ARBA" id="ARBA00022664"/>
    </source>
</evidence>
<feature type="compositionally biased region" description="Polar residues" evidence="3">
    <location>
        <begin position="177"/>
        <end position="199"/>
    </location>
</feature>
<reference evidence="5 6" key="1">
    <citation type="journal article" date="2020" name="ISME J.">
        <title>Uncovering the hidden diversity of litter-decomposition mechanisms in mushroom-forming fungi.</title>
        <authorList>
            <person name="Floudas D."/>
            <person name="Bentzer J."/>
            <person name="Ahren D."/>
            <person name="Johansson T."/>
            <person name="Persson P."/>
            <person name="Tunlid A."/>
        </authorList>
    </citation>
    <scope>NUCLEOTIDE SEQUENCE [LARGE SCALE GENOMIC DNA]</scope>
    <source>
        <strain evidence="5 6">CBS 175.51</strain>
    </source>
</reference>
<evidence type="ECO:0000256" key="3">
    <source>
        <dbReference type="SAM" id="MobiDB-lite"/>
    </source>
</evidence>
<evidence type="ECO:0000259" key="4">
    <source>
        <dbReference type="PROSITE" id="PS50158"/>
    </source>
</evidence>
<accession>A0A8H5CF01</accession>
<feature type="region of interest" description="Disordered" evidence="3">
    <location>
        <begin position="648"/>
        <end position="680"/>
    </location>
</feature>
<comment type="caution">
    <text evidence="5">The sequence shown here is derived from an EMBL/GenBank/DDBJ whole genome shotgun (WGS) entry which is preliminary data.</text>
</comment>
<evidence type="ECO:0000313" key="5">
    <source>
        <dbReference type="EMBL" id="KAF5340029.1"/>
    </source>
</evidence>
<feature type="region of interest" description="Disordered" evidence="3">
    <location>
        <begin position="1"/>
        <end position="201"/>
    </location>
</feature>
<dbReference type="SUPFAM" id="SSF57756">
    <property type="entry name" value="Retrovirus zinc finger-like domains"/>
    <property type="match status" value="1"/>
</dbReference>
<evidence type="ECO:0000256" key="2">
    <source>
        <dbReference type="PROSITE-ProRule" id="PRU00047"/>
    </source>
</evidence>
<feature type="region of interest" description="Disordered" evidence="3">
    <location>
        <begin position="746"/>
        <end position="771"/>
    </location>
</feature>
<dbReference type="PROSITE" id="PS50158">
    <property type="entry name" value="ZF_CCHC"/>
    <property type="match status" value="1"/>
</dbReference>
<keyword evidence="2" id="KW-0862">Zinc</keyword>
<sequence>MTPTTSAQPRQDLDDFSPDNNSDQHWQNERSGIHIPTGTGLTGTEYIEYDGVDDWDPNRNDDAVPPDRGLGEVNQEELLQFRQWQQQQQHQRVEQQRQQRFEQQQQRRLERQQQQQQGGNNGASAQQASNPLPVRDQPPHIQPSSSSSHLHSSSSSSRVQPAVSSLSARTSYDLETDSLSTVRGQPVQTNQPVSTQSIGDGQHVGNAVATQVVHRSSSDEVAVRYLDIVSKALDKFGTIPPEVQKVLDRIVPDIPDFKPKCASSPAARGRSHSSDSSSSSSGSDRNRRDRRDRRRRDGKAKRRDRSKSRDAKPAPKLDLFLSSPSVSLLDCYLDMASDYPSRYNPFYRAATLHKKAQMPVVSHISLLEKRSGWNDWNNAVVVLLEELNLSGFFLDLPDLPSSTQPWKRPVTRKAINRLSSDEDRVAYHMWGQLDAIARHVIVTRLGREVYRETESLLLSSSAEPTSYEWYTALRNRYGRYDYESGGVSWRRAEELVCGANVAGYLSNYRRLVQDVHDSVYPVAPTKMITTFLRNLPPSLRYVHDTFRADFTSTSCTSSTPQRLPDFKDVLLWIEHAEKANNLEMSESGGHRRPVPPHGRSSGQPPSHPKSSTTPNFVGAATPSAVKAPGARLAGQACFECGKVGHQKAQCPTRQGDRARAGAPLAPKGYLAEGGVEDDDDESIAEAEELLQEEQPGDDEFAGILEDWDAIKLYDIHSPDSPNAFALSSYLGSGPCDSPFVGMAVVPSSSSSTPFGPPRPPPPLPPPAPQPSTLARRYLAAVDSGCSQHIVIDRS</sequence>
<proteinExistence type="predicted"/>
<gene>
    <name evidence="5" type="ORF">D9611_012440</name>
</gene>
<feature type="domain" description="CCHC-type" evidence="4">
    <location>
        <begin position="637"/>
        <end position="651"/>
    </location>
</feature>
<feature type="compositionally biased region" description="Basic residues" evidence="3">
    <location>
        <begin position="290"/>
        <end position="306"/>
    </location>
</feature>
<dbReference type="EMBL" id="JAACJK010000005">
    <property type="protein sequence ID" value="KAF5340029.1"/>
    <property type="molecule type" value="Genomic_DNA"/>
</dbReference>
<dbReference type="AlphaFoldDB" id="A0A8H5CF01"/>
<organism evidence="5 6">
    <name type="scientific">Ephemerocybe angulata</name>
    <dbReference type="NCBI Taxonomy" id="980116"/>
    <lineage>
        <taxon>Eukaryota</taxon>
        <taxon>Fungi</taxon>
        <taxon>Dikarya</taxon>
        <taxon>Basidiomycota</taxon>
        <taxon>Agaricomycotina</taxon>
        <taxon>Agaricomycetes</taxon>
        <taxon>Agaricomycetidae</taxon>
        <taxon>Agaricales</taxon>
        <taxon>Agaricineae</taxon>
        <taxon>Psathyrellaceae</taxon>
        <taxon>Ephemerocybe</taxon>
    </lineage>
</organism>
<feature type="region of interest" description="Disordered" evidence="3">
    <location>
        <begin position="581"/>
        <end position="621"/>
    </location>
</feature>
<dbReference type="GO" id="GO:0008270">
    <property type="term" value="F:zinc ion binding"/>
    <property type="evidence" value="ECO:0007669"/>
    <property type="project" value="UniProtKB-KW"/>
</dbReference>
<dbReference type="Proteomes" id="UP000541558">
    <property type="component" value="Unassembled WGS sequence"/>
</dbReference>
<keyword evidence="2" id="KW-0479">Metal-binding</keyword>
<dbReference type="InterPro" id="IPR001878">
    <property type="entry name" value="Znf_CCHC"/>
</dbReference>
<feature type="compositionally biased region" description="Low complexity" evidence="3">
    <location>
        <begin position="274"/>
        <end position="283"/>
    </location>
</feature>
<feature type="region of interest" description="Disordered" evidence="3">
    <location>
        <begin position="258"/>
        <end position="316"/>
    </location>
</feature>
<dbReference type="GO" id="GO:0003676">
    <property type="term" value="F:nucleic acid binding"/>
    <property type="evidence" value="ECO:0007669"/>
    <property type="project" value="InterPro"/>
</dbReference>